<dbReference type="AlphaFoldDB" id="A0A8S3UKH2"/>
<proteinExistence type="predicted"/>
<name>A0A8S3UKH2_MYTED</name>
<protein>
    <submittedName>
        <fullName evidence="1">Uncharacterized protein</fullName>
    </submittedName>
</protein>
<dbReference type="Proteomes" id="UP000683360">
    <property type="component" value="Unassembled WGS sequence"/>
</dbReference>
<evidence type="ECO:0000313" key="1">
    <source>
        <dbReference type="EMBL" id="CAG2243975.1"/>
    </source>
</evidence>
<dbReference type="EMBL" id="CAJPWZ010002721">
    <property type="protein sequence ID" value="CAG2243975.1"/>
    <property type="molecule type" value="Genomic_DNA"/>
</dbReference>
<sequence length="162" mass="18353">MKDSDGSFVNYLKHSKECDGVSKHVFSKQNAVEDIRGSGMTKMAKIYKFPMCREVRTPVTHIYRSINQIITGKKLGDEISIREQHNADSIMHHKKDYYCRPTNYVTRTMAVLCPSDNGRITLHAEKIPTACSCVKTRKPKDDNCVLGPVEKPNDQKGHKITA</sequence>
<organism evidence="1 2">
    <name type="scientific">Mytilus edulis</name>
    <name type="common">Blue mussel</name>
    <dbReference type="NCBI Taxonomy" id="6550"/>
    <lineage>
        <taxon>Eukaryota</taxon>
        <taxon>Metazoa</taxon>
        <taxon>Spiralia</taxon>
        <taxon>Lophotrochozoa</taxon>
        <taxon>Mollusca</taxon>
        <taxon>Bivalvia</taxon>
        <taxon>Autobranchia</taxon>
        <taxon>Pteriomorphia</taxon>
        <taxon>Mytilida</taxon>
        <taxon>Mytiloidea</taxon>
        <taxon>Mytilidae</taxon>
        <taxon>Mytilinae</taxon>
        <taxon>Mytilus</taxon>
    </lineage>
</organism>
<reference evidence="1" key="1">
    <citation type="submission" date="2021-03" db="EMBL/GenBank/DDBJ databases">
        <authorList>
            <person name="Bekaert M."/>
        </authorList>
    </citation>
    <scope>NUCLEOTIDE SEQUENCE</scope>
</reference>
<comment type="caution">
    <text evidence="1">The sequence shown here is derived from an EMBL/GenBank/DDBJ whole genome shotgun (WGS) entry which is preliminary data.</text>
</comment>
<keyword evidence="2" id="KW-1185">Reference proteome</keyword>
<gene>
    <name evidence="1" type="ORF">MEDL_56041</name>
</gene>
<accession>A0A8S3UKH2</accession>
<evidence type="ECO:0000313" key="2">
    <source>
        <dbReference type="Proteomes" id="UP000683360"/>
    </source>
</evidence>